<keyword evidence="2" id="KW-1185">Reference proteome</keyword>
<evidence type="ECO:0000313" key="1">
    <source>
        <dbReference type="EMBL" id="TMS57152.1"/>
    </source>
</evidence>
<dbReference type="Proteomes" id="UP000004277">
    <property type="component" value="Unassembled WGS sequence"/>
</dbReference>
<name>A0ACD3SLT4_9BURK</name>
<evidence type="ECO:0000313" key="2">
    <source>
        <dbReference type="Proteomes" id="UP000004277"/>
    </source>
</evidence>
<reference evidence="1" key="1">
    <citation type="submission" date="2019-05" db="EMBL/GenBank/DDBJ databases">
        <title>Revised genome assembly of Burkholderiaceae (previously Ralstonia) sp. PBA.</title>
        <authorList>
            <person name="Gan H.M."/>
        </authorList>
    </citation>
    <scope>NUCLEOTIDE SEQUENCE</scope>
    <source>
        <strain evidence="1">PBA</strain>
    </source>
</reference>
<organism evidence="1 2">
    <name type="scientific">Imbroritus primus</name>
    <dbReference type="NCBI Taxonomy" id="3058603"/>
    <lineage>
        <taxon>Bacteria</taxon>
        <taxon>Pseudomonadati</taxon>
        <taxon>Pseudomonadota</taxon>
        <taxon>Betaproteobacteria</taxon>
        <taxon>Burkholderiales</taxon>
        <taxon>Burkholderiaceae</taxon>
        <taxon>Imbroritus</taxon>
    </lineage>
</organism>
<protein>
    <submittedName>
        <fullName evidence="1">Teicoplanin resistance protein VanZ</fullName>
    </submittedName>
</protein>
<accession>A0ACD3SLT4</accession>
<gene>
    <name evidence="1" type="ORF">MW7_014440</name>
</gene>
<sequence length="405" mass="44759">MTGPSQDPHRTVAPTAPLVRQASPLSRVGLLCFVALVVYASLYPFSGWTDTGVSPLAYLRAPLPRYITNFDLITNVLGYAPLGALLVLSLHPRIRGIFAVLLAVLAGALLAGTLEALQTWLPNRIPSNVDLGTNVLGTFVGALLMAPFASRLIDRGPLRTLRHTWFEPESSFAIALLFLWPFTQVAPQEYLFGLGGALRDWLLTPEPVLVDMLRGVYPDIVTLHERIQMRPEGLDQQELLEALLTASSWLGTALMASVAMRRGAPMLRILMGILAATLLIKAGASELQYPNEALWGWFSDGARLGLVCGSLLLVLALRLHRGARGLLAMVLLIGVIIMTNVLPPNPYSWASGQSWWLGRYIHFNGLSRWLGFIWPFLAACYLAWRLEQYGLQRRRIRAARRSRAH</sequence>
<comment type="caution">
    <text evidence="1">The sequence shown here is derived from an EMBL/GenBank/DDBJ whole genome shotgun (WGS) entry which is preliminary data.</text>
</comment>
<dbReference type="EMBL" id="AKCV02000025">
    <property type="protein sequence ID" value="TMS57152.1"/>
    <property type="molecule type" value="Genomic_DNA"/>
</dbReference>
<proteinExistence type="predicted"/>